<organism evidence="1 2">
    <name type="scientific">Smittium culicis</name>
    <dbReference type="NCBI Taxonomy" id="133412"/>
    <lineage>
        <taxon>Eukaryota</taxon>
        <taxon>Fungi</taxon>
        <taxon>Fungi incertae sedis</taxon>
        <taxon>Zoopagomycota</taxon>
        <taxon>Kickxellomycotina</taxon>
        <taxon>Harpellomycetes</taxon>
        <taxon>Harpellales</taxon>
        <taxon>Legeriomycetaceae</taxon>
        <taxon>Smittium</taxon>
    </lineage>
</organism>
<evidence type="ECO:0000313" key="1">
    <source>
        <dbReference type="EMBL" id="OMJ16791.1"/>
    </source>
</evidence>
<protein>
    <submittedName>
        <fullName evidence="1">Uncharacterized protein</fullName>
    </submittedName>
</protein>
<comment type="caution">
    <text evidence="1">The sequence shown here is derived from an EMBL/GenBank/DDBJ whole genome shotgun (WGS) entry which is preliminary data.</text>
</comment>
<gene>
    <name evidence="1" type="ORF">AYI70_g6384</name>
</gene>
<accession>A0A1R1XQ82</accession>
<dbReference type="EMBL" id="LSSN01002225">
    <property type="protein sequence ID" value="OMJ16791.1"/>
    <property type="molecule type" value="Genomic_DNA"/>
</dbReference>
<dbReference type="Proteomes" id="UP000187283">
    <property type="component" value="Unassembled WGS sequence"/>
</dbReference>
<keyword evidence="2" id="KW-1185">Reference proteome</keyword>
<proteinExistence type="predicted"/>
<evidence type="ECO:0000313" key="2">
    <source>
        <dbReference type="Proteomes" id="UP000187283"/>
    </source>
</evidence>
<reference evidence="1 2" key="1">
    <citation type="submission" date="2017-01" db="EMBL/GenBank/DDBJ databases">
        <authorList>
            <person name="Mah S.A."/>
            <person name="Swanson W.J."/>
            <person name="Moy G.W."/>
            <person name="Vacquier V.D."/>
        </authorList>
    </citation>
    <scope>NUCLEOTIDE SEQUENCE [LARGE SCALE GENOMIC DNA]</scope>
    <source>
        <strain evidence="1 2">GSMNP</strain>
    </source>
</reference>
<sequence length="146" mass="16502">MIERSFIPTIYFKTVLDWIVGIMSEPSRPGIARLKFSFLAKDFKKSWCSCFIPSLFILSRKDNGISLTPSCLNNPLPESPLTPPQNCLNASLINSDPFFPNISHESNVNINVSITDTPRCCLSSSRFFEIESKNSLQQDTYNFAIK</sequence>
<dbReference type="AlphaFoldDB" id="A0A1R1XQ82"/>
<name>A0A1R1XQ82_9FUNG</name>